<accession>A0A2R6RIP6</accession>
<keyword evidence="2" id="KW-0808">Transferase</keyword>
<keyword evidence="6" id="KW-1185">Reference proteome</keyword>
<reference evidence="5 6" key="1">
    <citation type="submission" date="2018-02" db="EMBL/GenBank/DDBJ databases">
        <title>Genome sequence of the basidiomycete white-rot fungus Phlebia centrifuga.</title>
        <authorList>
            <person name="Granchi Z."/>
            <person name="Peng M."/>
            <person name="de Vries R.P."/>
            <person name="Hilden K."/>
            <person name="Makela M.R."/>
            <person name="Grigoriev I."/>
            <person name="Riley R."/>
        </authorList>
    </citation>
    <scope>NUCLEOTIDE SEQUENCE [LARGE SCALE GENOMIC DNA]</scope>
    <source>
        <strain evidence="5 6">FBCC195</strain>
    </source>
</reference>
<evidence type="ECO:0000313" key="5">
    <source>
        <dbReference type="EMBL" id="PSS29884.1"/>
    </source>
</evidence>
<keyword evidence="1" id="KW-0489">Methyltransferase</keyword>
<dbReference type="PROSITE" id="PS51683">
    <property type="entry name" value="SAM_OMT_II"/>
    <property type="match status" value="1"/>
</dbReference>
<dbReference type="InterPro" id="IPR016461">
    <property type="entry name" value="COMT-like"/>
</dbReference>
<evidence type="ECO:0000259" key="4">
    <source>
        <dbReference type="Pfam" id="PF00891"/>
    </source>
</evidence>
<dbReference type="PANTHER" id="PTHR43712:SF2">
    <property type="entry name" value="O-METHYLTRANSFERASE CICE"/>
    <property type="match status" value="1"/>
</dbReference>
<dbReference type="GO" id="GO:0032259">
    <property type="term" value="P:methylation"/>
    <property type="evidence" value="ECO:0007669"/>
    <property type="project" value="UniProtKB-KW"/>
</dbReference>
<dbReference type="SUPFAM" id="SSF53335">
    <property type="entry name" value="S-adenosyl-L-methionine-dependent methyltransferases"/>
    <property type="match status" value="1"/>
</dbReference>
<evidence type="ECO:0000256" key="3">
    <source>
        <dbReference type="ARBA" id="ARBA00022691"/>
    </source>
</evidence>
<dbReference type="OrthoDB" id="2410195at2759"/>
<keyword evidence="3" id="KW-0949">S-adenosyl-L-methionine</keyword>
<comment type="caution">
    <text evidence="5">The sequence shown here is derived from an EMBL/GenBank/DDBJ whole genome shotgun (WGS) entry which is preliminary data.</text>
</comment>
<dbReference type="InterPro" id="IPR029063">
    <property type="entry name" value="SAM-dependent_MTases_sf"/>
</dbReference>
<dbReference type="PANTHER" id="PTHR43712">
    <property type="entry name" value="PUTATIVE (AFU_ORTHOLOGUE AFUA_4G14580)-RELATED"/>
    <property type="match status" value="1"/>
</dbReference>
<name>A0A2R6RIP6_9APHY</name>
<dbReference type="EMBL" id="MLYV02000245">
    <property type="protein sequence ID" value="PSS29884.1"/>
    <property type="molecule type" value="Genomic_DNA"/>
</dbReference>
<dbReference type="Gene3D" id="3.40.50.150">
    <property type="entry name" value="Vaccinia Virus protein VP39"/>
    <property type="match status" value="1"/>
</dbReference>
<organism evidence="5 6">
    <name type="scientific">Hermanssonia centrifuga</name>
    <dbReference type="NCBI Taxonomy" id="98765"/>
    <lineage>
        <taxon>Eukaryota</taxon>
        <taxon>Fungi</taxon>
        <taxon>Dikarya</taxon>
        <taxon>Basidiomycota</taxon>
        <taxon>Agaricomycotina</taxon>
        <taxon>Agaricomycetes</taxon>
        <taxon>Polyporales</taxon>
        <taxon>Meruliaceae</taxon>
        <taxon>Hermanssonia</taxon>
    </lineage>
</organism>
<gene>
    <name evidence="5" type="ORF">PHLCEN_2v2615</name>
</gene>
<dbReference type="Pfam" id="PF00891">
    <property type="entry name" value="Methyltransf_2"/>
    <property type="match status" value="1"/>
</dbReference>
<dbReference type="InterPro" id="IPR001077">
    <property type="entry name" value="COMT_C"/>
</dbReference>
<protein>
    <recommendedName>
        <fullName evidence="4">O-methyltransferase C-terminal domain-containing protein</fullName>
    </recommendedName>
</protein>
<evidence type="ECO:0000256" key="1">
    <source>
        <dbReference type="ARBA" id="ARBA00022603"/>
    </source>
</evidence>
<proteinExistence type="predicted"/>
<feature type="domain" description="O-methyltransferase C-terminal" evidence="4">
    <location>
        <begin position="99"/>
        <end position="243"/>
    </location>
</feature>
<dbReference type="AlphaFoldDB" id="A0A2R6RIP6"/>
<dbReference type="Proteomes" id="UP000186601">
    <property type="component" value="Unassembled WGS sequence"/>
</dbReference>
<evidence type="ECO:0000313" key="6">
    <source>
        <dbReference type="Proteomes" id="UP000186601"/>
    </source>
</evidence>
<dbReference type="STRING" id="98765.A0A2R6RIP6"/>
<dbReference type="GO" id="GO:0008171">
    <property type="term" value="F:O-methyltransferase activity"/>
    <property type="evidence" value="ECO:0007669"/>
    <property type="project" value="InterPro"/>
</dbReference>
<sequence>MEISPDVFIHNKLSSILDTGKPLATILSNPVAKHDDTLGTVALFEQLIDLPMKASSYLPETLHDPKPKGADNTAFNRALNTNMVYFSWLELPENTYRHNRFGASMKGVQNTTPPDSLLKGFNWEILPPQSTVVDVGAGIGSMSLELARAFPHLNFVLQDTPVTLANAMNFWNTKLPEAINTGRVKLQAHDFFETQPVKHPSVFLMRMVLHDWSDDNAVNILRHLCAAAGPETQLVVIDNILSYACTEDSFVGDIPGAVVERLPPSPLLPNLGYAAVSSYLADLSVCFLVLIMGDWLIQSRLIDVELS</sequence>
<evidence type="ECO:0000256" key="2">
    <source>
        <dbReference type="ARBA" id="ARBA00022679"/>
    </source>
</evidence>